<dbReference type="Pfam" id="PF00160">
    <property type="entry name" value="Pro_isomerase"/>
    <property type="match status" value="1"/>
</dbReference>
<evidence type="ECO:0000256" key="2">
    <source>
        <dbReference type="ARBA" id="ARBA00013194"/>
    </source>
</evidence>
<dbReference type="STRING" id="1344418.A0A1D2V9J9"/>
<protein>
    <recommendedName>
        <fullName evidence="7">Peptidyl-prolyl cis-trans isomerase D</fullName>
        <ecNumber evidence="2">5.2.1.8</ecNumber>
    </recommendedName>
    <alternativeName>
        <fullName evidence="8">Rotamase D</fullName>
    </alternativeName>
</protein>
<keyword evidence="13" id="KW-1185">Reference proteome</keyword>
<keyword evidence="6" id="KW-0413">Isomerase</keyword>
<keyword evidence="3" id="KW-0677">Repeat</keyword>
<evidence type="ECO:0000259" key="11">
    <source>
        <dbReference type="PROSITE" id="PS50072"/>
    </source>
</evidence>
<dbReference type="InterPro" id="IPR011990">
    <property type="entry name" value="TPR-like_helical_dom_sf"/>
</dbReference>
<feature type="domain" description="PPIase cyclophilin-type" evidence="11">
    <location>
        <begin position="13"/>
        <end position="177"/>
    </location>
</feature>
<dbReference type="Proteomes" id="UP000095038">
    <property type="component" value="Unassembled WGS sequence"/>
</dbReference>
<evidence type="ECO:0000313" key="12">
    <source>
        <dbReference type="EMBL" id="ODV58133.1"/>
    </source>
</evidence>
<keyword evidence="4 9" id="KW-0802">TPR repeat</keyword>
<dbReference type="PROSITE" id="PS00170">
    <property type="entry name" value="CSA_PPIASE_1"/>
    <property type="match status" value="1"/>
</dbReference>
<dbReference type="PRINTS" id="PR00153">
    <property type="entry name" value="CSAPPISMRASE"/>
</dbReference>
<name>A0A1D2V9J9_9ASCO</name>
<dbReference type="GO" id="GO:0005737">
    <property type="term" value="C:cytoplasm"/>
    <property type="evidence" value="ECO:0007669"/>
    <property type="project" value="EnsemblFungi"/>
</dbReference>
<evidence type="ECO:0000256" key="6">
    <source>
        <dbReference type="ARBA" id="ARBA00023235"/>
    </source>
</evidence>
<dbReference type="FunFam" id="2.40.100.10:FF:000022">
    <property type="entry name" value="Peptidyl-prolyl cis-trans isomerase CYP95"/>
    <property type="match status" value="1"/>
</dbReference>
<dbReference type="InterPro" id="IPR002130">
    <property type="entry name" value="Cyclophilin-type_PPIase_dom"/>
</dbReference>
<dbReference type="PROSITE" id="PS50005">
    <property type="entry name" value="TPR"/>
    <property type="match status" value="1"/>
</dbReference>
<proteinExistence type="predicted"/>
<comment type="catalytic activity">
    <reaction evidence="1">
        <text>[protein]-peptidylproline (omega=180) = [protein]-peptidylproline (omega=0)</text>
        <dbReference type="Rhea" id="RHEA:16237"/>
        <dbReference type="Rhea" id="RHEA-COMP:10747"/>
        <dbReference type="Rhea" id="RHEA-COMP:10748"/>
        <dbReference type="ChEBI" id="CHEBI:83833"/>
        <dbReference type="ChEBI" id="CHEBI:83834"/>
        <dbReference type="EC" id="5.2.1.8"/>
    </reaction>
</comment>
<dbReference type="GeneID" id="30967754"/>
<dbReference type="GO" id="GO:0051082">
    <property type="term" value="F:unfolded protein binding"/>
    <property type="evidence" value="ECO:0007669"/>
    <property type="project" value="EnsemblFungi"/>
</dbReference>
<accession>A0A1D2V9J9</accession>
<evidence type="ECO:0000256" key="9">
    <source>
        <dbReference type="PROSITE-ProRule" id="PRU00339"/>
    </source>
</evidence>
<feature type="repeat" description="TPR" evidence="9">
    <location>
        <begin position="317"/>
        <end position="350"/>
    </location>
</feature>
<evidence type="ECO:0000256" key="4">
    <source>
        <dbReference type="ARBA" id="ARBA00022803"/>
    </source>
</evidence>
<evidence type="ECO:0000256" key="7">
    <source>
        <dbReference type="ARBA" id="ARBA00074451"/>
    </source>
</evidence>
<evidence type="ECO:0000256" key="3">
    <source>
        <dbReference type="ARBA" id="ARBA00022737"/>
    </source>
</evidence>
<dbReference type="InParanoid" id="A0A1D2V9J9"/>
<dbReference type="GO" id="GO:0043022">
    <property type="term" value="F:ribosome binding"/>
    <property type="evidence" value="ECO:0007669"/>
    <property type="project" value="EnsemblFungi"/>
</dbReference>
<dbReference type="GO" id="GO:0016018">
    <property type="term" value="F:cyclosporin A binding"/>
    <property type="evidence" value="ECO:0007669"/>
    <property type="project" value="TreeGrafter"/>
</dbReference>
<evidence type="ECO:0000256" key="8">
    <source>
        <dbReference type="ARBA" id="ARBA00076602"/>
    </source>
</evidence>
<dbReference type="InterPro" id="IPR019734">
    <property type="entry name" value="TPR_rpt"/>
</dbReference>
<dbReference type="InterPro" id="IPR029000">
    <property type="entry name" value="Cyclophilin-like_dom_sf"/>
</dbReference>
<dbReference type="Gene3D" id="1.25.40.10">
    <property type="entry name" value="Tetratricopeptide repeat domain"/>
    <property type="match status" value="1"/>
</dbReference>
<dbReference type="PANTHER" id="PTHR11071:SF561">
    <property type="entry name" value="PEPTIDYL-PROLYL CIS-TRANS ISOMERASE D-RELATED"/>
    <property type="match status" value="1"/>
</dbReference>
<dbReference type="RefSeq" id="XP_020044440.1">
    <property type="nucleotide sequence ID" value="XM_020194118.1"/>
</dbReference>
<dbReference type="PROSITE" id="PS50072">
    <property type="entry name" value="CSA_PPIASE_2"/>
    <property type="match status" value="1"/>
</dbReference>
<evidence type="ECO:0000256" key="5">
    <source>
        <dbReference type="ARBA" id="ARBA00023110"/>
    </source>
</evidence>
<dbReference type="SMART" id="SM00028">
    <property type="entry name" value="TPR"/>
    <property type="match status" value="3"/>
</dbReference>
<dbReference type="SUPFAM" id="SSF48452">
    <property type="entry name" value="TPR-like"/>
    <property type="match status" value="1"/>
</dbReference>
<evidence type="ECO:0000256" key="10">
    <source>
        <dbReference type="SAM" id="MobiDB-lite"/>
    </source>
</evidence>
<dbReference type="Gene3D" id="2.40.100.10">
    <property type="entry name" value="Cyclophilin-like"/>
    <property type="match status" value="1"/>
</dbReference>
<evidence type="ECO:0000256" key="1">
    <source>
        <dbReference type="ARBA" id="ARBA00000971"/>
    </source>
</evidence>
<dbReference type="OrthoDB" id="193499at2759"/>
<sequence>MAETESHIRPRVYFNISIDSKPSGRLTFELFDDIVPKTAENFRALCTGETGIGKAGKPLWFKGCTFHRIIKDFMIQGGDFTQGNGTGGESIYGEKFDDENFKLSFDKPFYLAMANSGPNTNGSQFFITTVKTPHLDNKHVIFGKLLYGKKLLKKMENLKTDSNDAPLKPCKVLDSNQILPPYNDKDNDDNENNKNVNSPDQFGDIYEDSIFDNDNIDIDNPKSVFDAVENIKSIGTALFKAKDFQNAFEKYSKASEYLNDYFPDDLSTDNINYLNNLKASIYSNLALVALKLNKNPAAIKNATLCLESENLSQSFKSKALYRRALAHINSHNEDQALTDLNNALQLSPNDPAVLAAITTAKANKRLRTQREKQAFAKFFSSK</sequence>
<dbReference type="InterPro" id="IPR020892">
    <property type="entry name" value="Cyclophilin-type_PPIase_CS"/>
</dbReference>
<dbReference type="EMBL" id="KV454494">
    <property type="protein sequence ID" value="ODV58133.1"/>
    <property type="molecule type" value="Genomic_DNA"/>
</dbReference>
<dbReference type="EC" id="5.2.1.8" evidence="2"/>
<feature type="region of interest" description="Disordered" evidence="10">
    <location>
        <begin position="175"/>
        <end position="203"/>
    </location>
</feature>
<keyword evidence="5" id="KW-0697">Rotamase</keyword>
<reference evidence="13" key="1">
    <citation type="submission" date="2016-05" db="EMBL/GenBank/DDBJ databases">
        <title>Comparative genomics of biotechnologically important yeasts.</title>
        <authorList>
            <consortium name="DOE Joint Genome Institute"/>
            <person name="Riley R."/>
            <person name="Haridas S."/>
            <person name="Wolfe K.H."/>
            <person name="Lopes M.R."/>
            <person name="Hittinger C.T."/>
            <person name="Goker M."/>
            <person name="Salamov A."/>
            <person name="Wisecaver J."/>
            <person name="Long T.M."/>
            <person name="Aerts A.L."/>
            <person name="Barry K."/>
            <person name="Choi C."/>
            <person name="Clum A."/>
            <person name="Coughlan A.Y."/>
            <person name="Deshpande S."/>
            <person name="Douglass A.P."/>
            <person name="Hanson S.J."/>
            <person name="Klenk H.-P."/>
            <person name="Labutti K."/>
            <person name="Lapidus A."/>
            <person name="Lindquist E."/>
            <person name="Lipzen A."/>
            <person name="Meier-Kolthoff J.P."/>
            <person name="Ohm R.A."/>
            <person name="Otillar R.P."/>
            <person name="Pangilinan J."/>
            <person name="Peng Y."/>
            <person name="Rokas A."/>
            <person name="Rosa C.A."/>
            <person name="Scheuner C."/>
            <person name="Sibirny A.A."/>
            <person name="Slot J.C."/>
            <person name="Stielow J.B."/>
            <person name="Sun H."/>
            <person name="Kurtzman C.P."/>
            <person name="Blackwell M."/>
            <person name="Grigoriev I.V."/>
            <person name="Jeffries T.W."/>
        </authorList>
    </citation>
    <scope>NUCLEOTIDE SEQUENCE [LARGE SCALE GENOMIC DNA]</scope>
    <source>
        <strain evidence="13">DSM 1968</strain>
    </source>
</reference>
<dbReference type="FunCoup" id="A0A1D2V9J9">
    <property type="interactions" value="1110"/>
</dbReference>
<dbReference type="PANTHER" id="PTHR11071">
    <property type="entry name" value="PEPTIDYL-PROLYL CIS-TRANS ISOMERASE"/>
    <property type="match status" value="1"/>
</dbReference>
<organism evidence="12 13">
    <name type="scientific">Ascoidea rubescens DSM 1968</name>
    <dbReference type="NCBI Taxonomy" id="1344418"/>
    <lineage>
        <taxon>Eukaryota</taxon>
        <taxon>Fungi</taxon>
        <taxon>Dikarya</taxon>
        <taxon>Ascomycota</taxon>
        <taxon>Saccharomycotina</taxon>
        <taxon>Saccharomycetes</taxon>
        <taxon>Ascoideaceae</taxon>
        <taxon>Ascoidea</taxon>
    </lineage>
</organism>
<dbReference type="SUPFAM" id="SSF50891">
    <property type="entry name" value="Cyclophilin-like"/>
    <property type="match status" value="1"/>
</dbReference>
<dbReference type="FunFam" id="1.25.40.10:FF:000029">
    <property type="entry name" value="peptidyl-prolyl cis-trans isomerase D"/>
    <property type="match status" value="1"/>
</dbReference>
<dbReference type="GO" id="GO:0003755">
    <property type="term" value="F:peptidyl-prolyl cis-trans isomerase activity"/>
    <property type="evidence" value="ECO:0007669"/>
    <property type="project" value="UniProtKB-KW"/>
</dbReference>
<evidence type="ECO:0000313" key="13">
    <source>
        <dbReference type="Proteomes" id="UP000095038"/>
    </source>
</evidence>
<dbReference type="GO" id="GO:0042026">
    <property type="term" value="P:protein refolding"/>
    <property type="evidence" value="ECO:0007669"/>
    <property type="project" value="EnsemblFungi"/>
</dbReference>
<gene>
    <name evidence="12" type="ORF">ASCRUDRAFT_78055</name>
</gene>
<dbReference type="AlphaFoldDB" id="A0A1D2V9J9"/>